<sequence length="43" mass="4535">MEIAIAIGIAAVAVYIIYKNVKKSSKGQCNCGSCSKSCPSRKN</sequence>
<reference evidence="1 2" key="1">
    <citation type="journal article" date="2021" name="Cell Host Microbe">
        <title>in vivo commensal control of Clostridioides difficile virulence.</title>
        <authorList>
            <person name="Girinathan B.P."/>
            <person name="Dibenedetto N."/>
            <person name="Worley J.N."/>
            <person name="Peltier J."/>
            <person name="Arrieta-Ortiz M.L."/>
            <person name="Rupa Christinal Immanuel S."/>
            <person name="Lavin R."/>
            <person name="Delaney M.L."/>
            <person name="Cummins C."/>
            <person name="Hoffmann M."/>
            <person name="Luo Y."/>
            <person name="Gonzalez-Escalona N."/>
            <person name="Allard M."/>
            <person name="Onderdonk A.B."/>
            <person name="Gerber G.K."/>
            <person name="Sonenshein A.L."/>
            <person name="Baliga N."/>
            <person name="Dupuy B."/>
            <person name="Bry L."/>
        </authorList>
    </citation>
    <scope>NUCLEOTIDE SEQUENCE [LARGE SCALE GENOMIC DNA]</scope>
    <source>
        <strain evidence="1 2">DSM 599</strain>
    </source>
</reference>
<evidence type="ECO:0000313" key="2">
    <source>
        <dbReference type="Proteomes" id="UP001299068"/>
    </source>
</evidence>
<organism evidence="1 2">
    <name type="scientific">Clostridium sardiniense</name>
    <name type="common">Clostridium absonum</name>
    <dbReference type="NCBI Taxonomy" id="29369"/>
    <lineage>
        <taxon>Bacteria</taxon>
        <taxon>Bacillati</taxon>
        <taxon>Bacillota</taxon>
        <taxon>Clostridia</taxon>
        <taxon>Eubacteriales</taxon>
        <taxon>Clostridiaceae</taxon>
        <taxon>Clostridium</taxon>
    </lineage>
</organism>
<evidence type="ECO:0000313" key="1">
    <source>
        <dbReference type="EMBL" id="MBY0756469.1"/>
    </source>
</evidence>
<keyword evidence="2" id="KW-1185">Reference proteome</keyword>
<accession>A0ABS7L0B9</accession>
<dbReference type="EMBL" id="JAIKTU010000011">
    <property type="protein sequence ID" value="MBY0756469.1"/>
    <property type="molecule type" value="Genomic_DNA"/>
</dbReference>
<protein>
    <submittedName>
        <fullName evidence="1">FeoB-associated Cys-rich membrane protein</fullName>
    </submittedName>
</protein>
<dbReference type="Pfam" id="PF12669">
    <property type="entry name" value="FeoB_associated"/>
    <property type="match status" value="1"/>
</dbReference>
<comment type="caution">
    <text evidence="1">The sequence shown here is derived from an EMBL/GenBank/DDBJ whole genome shotgun (WGS) entry which is preliminary data.</text>
</comment>
<proteinExistence type="predicted"/>
<name>A0ABS7L0B9_CLOSR</name>
<dbReference type="RefSeq" id="WP_204595199.1">
    <property type="nucleotide sequence ID" value="NZ_JAFBDA010000010.1"/>
</dbReference>
<gene>
    <name evidence="1" type="ORF">K5V21_13525</name>
</gene>
<dbReference type="Proteomes" id="UP001299068">
    <property type="component" value="Unassembled WGS sequence"/>
</dbReference>